<dbReference type="AlphaFoldDB" id="A0ABD0LIU6"/>
<protein>
    <submittedName>
        <fullName evidence="1">Uncharacterized protein</fullName>
    </submittedName>
</protein>
<dbReference type="Proteomes" id="UP001519460">
    <property type="component" value="Unassembled WGS sequence"/>
</dbReference>
<evidence type="ECO:0000313" key="2">
    <source>
        <dbReference type="Proteomes" id="UP001519460"/>
    </source>
</evidence>
<keyword evidence="2" id="KW-1185">Reference proteome</keyword>
<feature type="non-terminal residue" evidence="1">
    <location>
        <position position="100"/>
    </location>
</feature>
<accession>A0ABD0LIU6</accession>
<sequence length="100" mass="11363">KNKRGTGSQFGGRQRQHWSWIRYLACRVVANTTAAGHWRLVPRMVGRREEEWGLESWPDRCLASDTHPCGAAKPGLRAPPLHHVVCWITLRPATDGVHFI</sequence>
<gene>
    <name evidence="1" type="ORF">BaRGS_00009335</name>
</gene>
<reference evidence="1 2" key="1">
    <citation type="journal article" date="2023" name="Sci. Data">
        <title>Genome assembly of the Korean intertidal mud-creeper Batillaria attramentaria.</title>
        <authorList>
            <person name="Patra A.K."/>
            <person name="Ho P.T."/>
            <person name="Jun S."/>
            <person name="Lee S.J."/>
            <person name="Kim Y."/>
            <person name="Won Y.J."/>
        </authorList>
    </citation>
    <scope>NUCLEOTIDE SEQUENCE [LARGE SCALE GENOMIC DNA]</scope>
    <source>
        <strain evidence="1">Wonlab-2016</strain>
    </source>
</reference>
<proteinExistence type="predicted"/>
<evidence type="ECO:0000313" key="1">
    <source>
        <dbReference type="EMBL" id="KAK7499360.1"/>
    </source>
</evidence>
<comment type="caution">
    <text evidence="1">The sequence shown here is derived from an EMBL/GenBank/DDBJ whole genome shotgun (WGS) entry which is preliminary data.</text>
</comment>
<dbReference type="EMBL" id="JACVVK020000044">
    <property type="protein sequence ID" value="KAK7499360.1"/>
    <property type="molecule type" value="Genomic_DNA"/>
</dbReference>
<organism evidence="1 2">
    <name type="scientific">Batillaria attramentaria</name>
    <dbReference type="NCBI Taxonomy" id="370345"/>
    <lineage>
        <taxon>Eukaryota</taxon>
        <taxon>Metazoa</taxon>
        <taxon>Spiralia</taxon>
        <taxon>Lophotrochozoa</taxon>
        <taxon>Mollusca</taxon>
        <taxon>Gastropoda</taxon>
        <taxon>Caenogastropoda</taxon>
        <taxon>Sorbeoconcha</taxon>
        <taxon>Cerithioidea</taxon>
        <taxon>Batillariidae</taxon>
        <taxon>Batillaria</taxon>
    </lineage>
</organism>
<name>A0ABD0LIU6_9CAEN</name>
<feature type="non-terminal residue" evidence="1">
    <location>
        <position position="1"/>
    </location>
</feature>